<dbReference type="EMBL" id="CP035807">
    <property type="protein sequence ID" value="QEN03918.1"/>
    <property type="molecule type" value="Genomic_DNA"/>
</dbReference>
<gene>
    <name evidence="5" type="ORF">EW093_04125</name>
</gene>
<organism evidence="5 6">
    <name type="scientific">Thiospirochaeta perfilievii</name>
    <dbReference type="NCBI Taxonomy" id="252967"/>
    <lineage>
        <taxon>Bacteria</taxon>
        <taxon>Pseudomonadati</taxon>
        <taxon>Spirochaetota</taxon>
        <taxon>Spirochaetia</taxon>
        <taxon>Spirochaetales</taxon>
        <taxon>Spirochaetaceae</taxon>
        <taxon>Thiospirochaeta</taxon>
    </lineage>
</organism>
<dbReference type="RefSeq" id="WP_149567175.1">
    <property type="nucleotide sequence ID" value="NZ_CP035807.1"/>
</dbReference>
<dbReference type="PRINTS" id="PR00036">
    <property type="entry name" value="HTHLACI"/>
</dbReference>
<dbReference type="PANTHER" id="PTHR30146:SF109">
    <property type="entry name" value="HTH-TYPE TRANSCRIPTIONAL REGULATOR GALS"/>
    <property type="match status" value="1"/>
</dbReference>
<reference evidence="5 6" key="2">
    <citation type="submission" date="2019-09" db="EMBL/GenBank/DDBJ databases">
        <title>Complete Genome Sequence and Methylome Analysis of free living Spirochaetas.</title>
        <authorList>
            <person name="Leshcheva N."/>
            <person name="Mikheeva N."/>
        </authorList>
    </citation>
    <scope>NUCLEOTIDE SEQUENCE [LARGE SCALE GENOMIC DNA]</scope>
    <source>
        <strain evidence="5 6">P</strain>
    </source>
</reference>
<sequence length="328" mass="36589">MVKPTIKDVAKLANVSIATVSRVLNNLDGYSKKTKDKVEKAIKELNYEPNAIARGLVSKNSRTIGILLPYMHGRFSVDLLRGIDKYTHENNYSVVICNTDNNGIRTMEYIKLLGEKQVEGIIFASAEVKKEYEEELLKLNIPTILVSTNGISNKLPSINIDNYQAAYYATLELIKKGHKDICMISGQKDNKESGIPREAGFKQALLDNGLEVSDQKIYYGDFTFESGISGITKLKKDNPNMTAIFTASDLMALGVLQYAYQKRLIIPHELAVIGFDDSEDAKMSVPPLTTIHQPIEEMGILAAQMLIDKSIVFEDKILKHSVTIRNTI</sequence>
<dbReference type="SMART" id="SM00354">
    <property type="entry name" value="HTH_LACI"/>
    <property type="match status" value="1"/>
</dbReference>
<dbReference type="PANTHER" id="PTHR30146">
    <property type="entry name" value="LACI-RELATED TRANSCRIPTIONAL REPRESSOR"/>
    <property type="match status" value="1"/>
</dbReference>
<reference evidence="5 6" key="1">
    <citation type="submission" date="2019-02" db="EMBL/GenBank/DDBJ databases">
        <authorList>
            <person name="Fomenkov A."/>
            <person name="Dubinina G."/>
            <person name="Grabovich M."/>
            <person name="Vincze T."/>
            <person name="Roberts R.J."/>
        </authorList>
    </citation>
    <scope>NUCLEOTIDE SEQUENCE [LARGE SCALE GENOMIC DNA]</scope>
    <source>
        <strain evidence="5 6">P</strain>
    </source>
</reference>
<evidence type="ECO:0000256" key="3">
    <source>
        <dbReference type="ARBA" id="ARBA00023163"/>
    </source>
</evidence>
<evidence type="ECO:0000256" key="2">
    <source>
        <dbReference type="ARBA" id="ARBA00023125"/>
    </source>
</evidence>
<dbReference type="Proteomes" id="UP000323824">
    <property type="component" value="Chromosome"/>
</dbReference>
<evidence type="ECO:0000259" key="4">
    <source>
        <dbReference type="PROSITE" id="PS50932"/>
    </source>
</evidence>
<proteinExistence type="predicted"/>
<dbReference type="CDD" id="cd01392">
    <property type="entry name" value="HTH_LacI"/>
    <property type="match status" value="1"/>
</dbReference>
<keyword evidence="6" id="KW-1185">Reference proteome</keyword>
<evidence type="ECO:0000256" key="1">
    <source>
        <dbReference type="ARBA" id="ARBA00023015"/>
    </source>
</evidence>
<keyword evidence="1" id="KW-0805">Transcription regulation</keyword>
<dbReference type="Gene3D" id="1.10.260.40">
    <property type="entry name" value="lambda repressor-like DNA-binding domains"/>
    <property type="match status" value="1"/>
</dbReference>
<dbReference type="InterPro" id="IPR010982">
    <property type="entry name" value="Lambda_DNA-bd_dom_sf"/>
</dbReference>
<dbReference type="SUPFAM" id="SSF47413">
    <property type="entry name" value="lambda repressor-like DNA-binding domains"/>
    <property type="match status" value="1"/>
</dbReference>
<evidence type="ECO:0000313" key="5">
    <source>
        <dbReference type="EMBL" id="QEN03918.1"/>
    </source>
</evidence>
<dbReference type="AlphaFoldDB" id="A0A5C1Q969"/>
<dbReference type="GO" id="GO:0000976">
    <property type="term" value="F:transcription cis-regulatory region binding"/>
    <property type="evidence" value="ECO:0007669"/>
    <property type="project" value="TreeGrafter"/>
</dbReference>
<dbReference type="InterPro" id="IPR000843">
    <property type="entry name" value="HTH_LacI"/>
</dbReference>
<feature type="domain" description="HTH lacI-type" evidence="4">
    <location>
        <begin position="4"/>
        <end position="58"/>
    </location>
</feature>
<dbReference type="InterPro" id="IPR028082">
    <property type="entry name" value="Peripla_BP_I"/>
</dbReference>
<dbReference type="OrthoDB" id="367059at2"/>
<dbReference type="KEGG" id="sper:EW093_04125"/>
<dbReference type="PROSITE" id="PS50932">
    <property type="entry name" value="HTH_LACI_2"/>
    <property type="match status" value="1"/>
</dbReference>
<dbReference type="InterPro" id="IPR001761">
    <property type="entry name" value="Peripla_BP/Lac1_sug-bd_dom"/>
</dbReference>
<dbReference type="Pfam" id="PF00532">
    <property type="entry name" value="Peripla_BP_1"/>
    <property type="match status" value="1"/>
</dbReference>
<evidence type="ECO:0000313" key="6">
    <source>
        <dbReference type="Proteomes" id="UP000323824"/>
    </source>
</evidence>
<dbReference type="GO" id="GO:0003700">
    <property type="term" value="F:DNA-binding transcription factor activity"/>
    <property type="evidence" value="ECO:0007669"/>
    <property type="project" value="TreeGrafter"/>
</dbReference>
<dbReference type="Gene3D" id="3.40.50.2300">
    <property type="match status" value="2"/>
</dbReference>
<accession>A0A5C1Q969</accession>
<keyword evidence="3" id="KW-0804">Transcription</keyword>
<dbReference type="SUPFAM" id="SSF53822">
    <property type="entry name" value="Periplasmic binding protein-like I"/>
    <property type="match status" value="1"/>
</dbReference>
<protein>
    <submittedName>
        <fullName evidence="5">LacI family transcriptional regulator</fullName>
    </submittedName>
</protein>
<dbReference type="PROSITE" id="PS00356">
    <property type="entry name" value="HTH_LACI_1"/>
    <property type="match status" value="1"/>
</dbReference>
<dbReference type="Pfam" id="PF00356">
    <property type="entry name" value="LacI"/>
    <property type="match status" value="1"/>
</dbReference>
<keyword evidence="2" id="KW-0238">DNA-binding</keyword>
<name>A0A5C1Q969_9SPIO</name>